<dbReference type="FunFam" id="1.10.510.10:FF:001173">
    <property type="entry name" value="Mitogen-activated protein kinase, putative"/>
    <property type="match status" value="1"/>
</dbReference>
<feature type="binding site" evidence="10">
    <location>
        <position position="33"/>
    </location>
    <ligand>
        <name>ATP</name>
        <dbReference type="ChEBI" id="CHEBI:30616"/>
    </ligand>
</feature>
<dbReference type="GO" id="GO:0005524">
    <property type="term" value="F:ATP binding"/>
    <property type="evidence" value="ECO:0007669"/>
    <property type="project" value="UniProtKB-UniRule"/>
</dbReference>
<dbReference type="SMART" id="SM00220">
    <property type="entry name" value="S_TKc"/>
    <property type="match status" value="1"/>
</dbReference>
<dbReference type="Pfam" id="PF00069">
    <property type="entry name" value="Pkinase"/>
    <property type="match status" value="1"/>
</dbReference>
<feature type="compositionally biased region" description="Low complexity" evidence="11">
    <location>
        <begin position="306"/>
        <end position="320"/>
    </location>
</feature>
<dbReference type="GO" id="GO:0005634">
    <property type="term" value="C:nucleus"/>
    <property type="evidence" value="ECO:0007669"/>
    <property type="project" value="TreeGrafter"/>
</dbReference>
<dbReference type="SUPFAM" id="SSF56112">
    <property type="entry name" value="Protein kinase-like (PK-like)"/>
    <property type="match status" value="1"/>
</dbReference>
<dbReference type="VEuPathDB" id="TriTrypDB:LPMP_323430"/>
<evidence type="ECO:0000256" key="10">
    <source>
        <dbReference type="PROSITE-ProRule" id="PRU10141"/>
    </source>
</evidence>
<accession>A0A088SHD8</accession>
<keyword evidence="4" id="KW-0808">Transferase</keyword>
<evidence type="ECO:0000313" key="14">
    <source>
        <dbReference type="Proteomes" id="UP000063063"/>
    </source>
</evidence>
<evidence type="ECO:0000256" key="3">
    <source>
        <dbReference type="ARBA" id="ARBA00022527"/>
    </source>
</evidence>
<feature type="compositionally biased region" description="Polar residues" evidence="11">
    <location>
        <begin position="1094"/>
        <end position="1108"/>
    </location>
</feature>
<evidence type="ECO:0000256" key="4">
    <source>
        <dbReference type="ARBA" id="ARBA00022679"/>
    </source>
</evidence>
<dbReference type="InterPro" id="IPR017441">
    <property type="entry name" value="Protein_kinase_ATP_BS"/>
</dbReference>
<protein>
    <recommendedName>
        <fullName evidence="2">cyclin-dependent kinase</fullName>
        <ecNumber evidence="2">2.7.11.22</ecNumber>
    </recommendedName>
</protein>
<keyword evidence="14" id="KW-1185">Reference proteome</keyword>
<feature type="compositionally biased region" description="Polar residues" evidence="11">
    <location>
        <begin position="1056"/>
        <end position="1081"/>
    </location>
</feature>
<evidence type="ECO:0000256" key="8">
    <source>
        <dbReference type="ARBA" id="ARBA00047811"/>
    </source>
</evidence>
<evidence type="ECO:0000256" key="6">
    <source>
        <dbReference type="ARBA" id="ARBA00022777"/>
    </source>
</evidence>
<keyword evidence="3" id="KW-0723">Serine/threonine-protein kinase</keyword>
<dbReference type="KEGG" id="lpan:LPMP_323430"/>
<dbReference type="CDD" id="cd07833">
    <property type="entry name" value="STKc_CDKL"/>
    <property type="match status" value="1"/>
</dbReference>
<feature type="region of interest" description="Disordered" evidence="11">
    <location>
        <begin position="822"/>
        <end position="884"/>
    </location>
</feature>
<dbReference type="InterPro" id="IPR011009">
    <property type="entry name" value="Kinase-like_dom_sf"/>
</dbReference>
<dbReference type="RefSeq" id="XP_010702027.1">
    <property type="nucleotide sequence ID" value="XM_010703725.1"/>
</dbReference>
<dbReference type="eggNOG" id="KOG0593">
    <property type="taxonomic scope" value="Eukaryota"/>
</dbReference>
<feature type="compositionally biased region" description="Polar residues" evidence="11">
    <location>
        <begin position="595"/>
        <end position="605"/>
    </location>
</feature>
<feature type="region of interest" description="Disordered" evidence="11">
    <location>
        <begin position="586"/>
        <end position="610"/>
    </location>
</feature>
<keyword evidence="7 10" id="KW-0067">ATP-binding</keyword>
<dbReference type="AlphaFoldDB" id="A0A088SHD8"/>
<dbReference type="InterPro" id="IPR008271">
    <property type="entry name" value="Ser/Thr_kinase_AS"/>
</dbReference>
<dbReference type="InterPro" id="IPR000719">
    <property type="entry name" value="Prot_kinase_dom"/>
</dbReference>
<reference evidence="13 14" key="1">
    <citation type="journal article" date="2015" name="Sci. Rep.">
        <title>The genome of Leishmania panamensis: insights into genomics of the L. (Viannia) subgenus.</title>
        <authorList>
            <person name="Llanes A."/>
            <person name="Restrepo C.M."/>
            <person name="Vecchio G.D."/>
            <person name="Anguizola F.J."/>
            <person name="Lleonart R."/>
        </authorList>
    </citation>
    <scope>NUCLEOTIDE SEQUENCE [LARGE SCALE GENOMIC DNA]</scope>
    <source>
        <strain evidence="13 14">MHOM/PA/94/PSC-1</strain>
    </source>
</reference>
<dbReference type="PANTHER" id="PTHR24056:SF400">
    <property type="entry name" value="KINASE, PUTATIVE-RELATED"/>
    <property type="match status" value="1"/>
</dbReference>
<evidence type="ECO:0000256" key="7">
    <source>
        <dbReference type="ARBA" id="ARBA00022840"/>
    </source>
</evidence>
<dbReference type="Gene3D" id="1.10.510.10">
    <property type="entry name" value="Transferase(Phosphotransferase) domain 1"/>
    <property type="match status" value="1"/>
</dbReference>
<evidence type="ECO:0000313" key="13">
    <source>
        <dbReference type="EMBL" id="AIO01227.1"/>
    </source>
</evidence>
<organism evidence="13 14">
    <name type="scientific">Leishmania panamensis</name>
    <dbReference type="NCBI Taxonomy" id="5679"/>
    <lineage>
        <taxon>Eukaryota</taxon>
        <taxon>Discoba</taxon>
        <taxon>Euglenozoa</taxon>
        <taxon>Kinetoplastea</taxon>
        <taxon>Metakinetoplastina</taxon>
        <taxon>Trypanosomatida</taxon>
        <taxon>Trypanosomatidae</taxon>
        <taxon>Leishmaniinae</taxon>
        <taxon>Leishmania</taxon>
        <taxon>Leishmania guyanensis species complex</taxon>
    </lineage>
</organism>
<comment type="catalytic activity">
    <reaction evidence="8">
        <text>L-threonyl-[protein] + ATP = O-phospho-L-threonyl-[protein] + ADP + H(+)</text>
        <dbReference type="Rhea" id="RHEA:46608"/>
        <dbReference type="Rhea" id="RHEA-COMP:11060"/>
        <dbReference type="Rhea" id="RHEA-COMP:11605"/>
        <dbReference type="ChEBI" id="CHEBI:15378"/>
        <dbReference type="ChEBI" id="CHEBI:30013"/>
        <dbReference type="ChEBI" id="CHEBI:30616"/>
        <dbReference type="ChEBI" id="CHEBI:61977"/>
        <dbReference type="ChEBI" id="CHEBI:456216"/>
        <dbReference type="EC" id="2.7.11.22"/>
    </reaction>
</comment>
<comment type="catalytic activity">
    <reaction evidence="9">
        <text>L-seryl-[protein] + ATP = O-phospho-L-seryl-[protein] + ADP + H(+)</text>
        <dbReference type="Rhea" id="RHEA:17989"/>
        <dbReference type="Rhea" id="RHEA-COMP:9863"/>
        <dbReference type="Rhea" id="RHEA-COMP:11604"/>
        <dbReference type="ChEBI" id="CHEBI:15378"/>
        <dbReference type="ChEBI" id="CHEBI:29999"/>
        <dbReference type="ChEBI" id="CHEBI:30616"/>
        <dbReference type="ChEBI" id="CHEBI:83421"/>
        <dbReference type="ChEBI" id="CHEBI:456216"/>
        <dbReference type="EC" id="2.7.11.22"/>
    </reaction>
</comment>
<comment type="similarity">
    <text evidence="1">Belongs to the protein kinase superfamily. CMGC Ser/Thr protein kinase family. CDC2/CDKX subfamily.</text>
</comment>
<feature type="region of interest" description="Disordered" evidence="11">
    <location>
        <begin position="1033"/>
        <end position="1108"/>
    </location>
</feature>
<feature type="compositionally biased region" description="Polar residues" evidence="11">
    <location>
        <begin position="714"/>
        <end position="726"/>
    </location>
</feature>
<dbReference type="Proteomes" id="UP000063063">
    <property type="component" value="Chromosome 32"/>
</dbReference>
<dbReference type="FunFam" id="3.30.200.20:FF:000049">
    <property type="entry name" value="cyclin-dependent kinase-like 1 isoform X1"/>
    <property type="match status" value="1"/>
</dbReference>
<dbReference type="OrthoDB" id="272141at2759"/>
<gene>
    <name evidence="13" type="primary">MPK6</name>
    <name evidence="13" type="ORF">LPMP_323430</name>
</gene>
<keyword evidence="6 13" id="KW-0418">Kinase</keyword>
<dbReference type="PROSITE" id="PS50011">
    <property type="entry name" value="PROTEIN_KINASE_DOM"/>
    <property type="match status" value="1"/>
</dbReference>
<feature type="compositionally biased region" description="Polar residues" evidence="11">
    <location>
        <begin position="344"/>
        <end position="367"/>
    </location>
</feature>
<feature type="region of interest" description="Disordered" evidence="11">
    <location>
        <begin position="302"/>
        <end position="367"/>
    </location>
</feature>
<dbReference type="PROSITE" id="PS00108">
    <property type="entry name" value="PROTEIN_KINASE_ST"/>
    <property type="match status" value="1"/>
</dbReference>
<feature type="region of interest" description="Disordered" evidence="11">
    <location>
        <begin position="708"/>
        <end position="735"/>
    </location>
</feature>
<dbReference type="Gene3D" id="3.30.200.20">
    <property type="entry name" value="Phosphorylase Kinase, domain 1"/>
    <property type="match status" value="1"/>
</dbReference>
<sequence length="1108" mass="119463">MESYETLGILGEGTYGVVVKARSRTTGKLVAIKRFKQTEQDEHVRKTSTREVRMLQLLRHPNVIRLEDVFRREGKLYLVFEFIDHTILQLLESTTRGLSRRELRRYAYQLLRGIEFCHKHNVIHRDVKPENVLIDESGLLKLCDFGFARQMSAKGKYTDYVATRWYRAPELLVGDVAYGKPVDVWALGCMFAELSDGQPLFPGESDLDQLCLILQTCGPVPARMVFIFEHNPLYSGVSFPKTGIIYTLKERYHRESDDWLDFLSSCLHTDPAQRLTCTELMELPYFTRDGFRDRYEAELRAATGLPQLQSTPMTSTPSTQRRVPDHAAGVGDSLKADPVVSPSMPHSSEIISPKLQGQQPLASNNNLSDTCLSKAPLEAVLHDANTAKGKAAGAPKSTLLPPHTPASDQSMQLPMILNGNSERAIAASLTDYLHQEPTSSSVAASPPVGAAPTEVAEGLTNADLLAPSCEVVSALQASLITNTLAMRDRKKKRYSSVAATELHRRSGVDKNSETDCAVSTGDNRGGLAKHISCHSPRSTTLPSSGVHGGGGCYGLGRDNETMTVSPPSMSHGVADSNMRVVLTTAPPGKDGDETTVPTHRASTPASADKLRTTATTILSSPSLAATHVAPLEACPQDLPALSRHLPHHLEQERQAAVVEQLQSRTPSSVETLMLSFRVRTRNPLASLSLENEGLSHSKANSEATELSAAKTHGGISNSSTYTTSHVASEAKKRKLSRHKRETRCVYDQLVASVKGSGSHCSVPGHAVDEDAYHTEIASVASPSRPEASLLLSNVPGKQQQHLLGSEPGGTHVTEQHLHCVGAGLSAPDSTHNRSVDAHGPLQRKERRSKPLPGSTYALHNSDQRQRQQPHPRLDGSLQPDGGASQRATATLLALSALRNVSGPPPTKSTGDADKCSYIHHIRSHINNNGGEAVSFVVGGDGKGPNTSTTGRARRSLGVYALHGCSGNSDETEATRRVQKKNLFMAHGRTSNGAAGCISFPDKYTGPSCHAIGSLHGAPYNSFAKASKVEGEVGGAQQRQSLRKPPKKIAGNRGSGIVNTSSIHSLRHSLTTGRQMQHQQQLAKEEGGNGDGTARQFNAATAASPYTSN</sequence>
<dbReference type="VEuPathDB" id="TriTrypDB:LPAL13_320040800"/>
<dbReference type="GeneID" id="22578084"/>
<dbReference type="EC" id="2.7.11.22" evidence="2"/>
<dbReference type="PROSITE" id="PS00107">
    <property type="entry name" value="PROTEIN_KINASE_ATP"/>
    <property type="match status" value="1"/>
</dbReference>
<dbReference type="EMBL" id="CP009401">
    <property type="protein sequence ID" value="AIO01227.1"/>
    <property type="molecule type" value="Genomic_DNA"/>
</dbReference>
<dbReference type="InterPro" id="IPR050108">
    <property type="entry name" value="CDK"/>
</dbReference>
<proteinExistence type="inferred from homology"/>
<evidence type="ECO:0000256" key="5">
    <source>
        <dbReference type="ARBA" id="ARBA00022741"/>
    </source>
</evidence>
<evidence type="ECO:0000259" key="12">
    <source>
        <dbReference type="PROSITE" id="PS50011"/>
    </source>
</evidence>
<dbReference type="GO" id="GO:0004693">
    <property type="term" value="F:cyclin-dependent protein serine/threonine kinase activity"/>
    <property type="evidence" value="ECO:0007669"/>
    <property type="project" value="UniProtKB-EC"/>
</dbReference>
<evidence type="ECO:0000256" key="9">
    <source>
        <dbReference type="ARBA" id="ARBA00048367"/>
    </source>
</evidence>
<name>A0A088SHD8_LEIPA</name>
<feature type="domain" description="Protein kinase" evidence="12">
    <location>
        <begin position="4"/>
        <end position="286"/>
    </location>
</feature>
<evidence type="ECO:0000256" key="11">
    <source>
        <dbReference type="SAM" id="MobiDB-lite"/>
    </source>
</evidence>
<evidence type="ECO:0000256" key="1">
    <source>
        <dbReference type="ARBA" id="ARBA00006485"/>
    </source>
</evidence>
<evidence type="ECO:0000256" key="2">
    <source>
        <dbReference type="ARBA" id="ARBA00012425"/>
    </source>
</evidence>
<dbReference type="PANTHER" id="PTHR24056">
    <property type="entry name" value="CELL DIVISION PROTEIN KINASE"/>
    <property type="match status" value="1"/>
</dbReference>
<keyword evidence="5 10" id="KW-0547">Nucleotide-binding</keyword>